<dbReference type="InterPro" id="IPR047264">
    <property type="entry name" value="Cupin_HpaA-like_N"/>
</dbReference>
<dbReference type="PANTHER" id="PTHR43280">
    <property type="entry name" value="ARAC-FAMILY TRANSCRIPTIONAL REGULATOR"/>
    <property type="match status" value="1"/>
</dbReference>
<keyword evidence="3" id="KW-0804">Transcription</keyword>
<dbReference type="CDD" id="cd06999">
    <property type="entry name" value="cupin_HpaA-like_N"/>
    <property type="match status" value="1"/>
</dbReference>
<evidence type="ECO:0000256" key="3">
    <source>
        <dbReference type="ARBA" id="ARBA00023163"/>
    </source>
</evidence>
<dbReference type="InterPro" id="IPR037923">
    <property type="entry name" value="HTH-like"/>
</dbReference>
<dbReference type="Gene3D" id="1.10.10.60">
    <property type="entry name" value="Homeodomain-like"/>
    <property type="match status" value="1"/>
</dbReference>
<dbReference type="InterPro" id="IPR011983">
    <property type="entry name" value="HpaA_TReg"/>
</dbReference>
<dbReference type="OrthoDB" id="9814125at2"/>
<dbReference type="InterPro" id="IPR009057">
    <property type="entry name" value="Homeodomain-like_sf"/>
</dbReference>
<dbReference type="InterPro" id="IPR003313">
    <property type="entry name" value="AraC-bd"/>
</dbReference>
<dbReference type="GO" id="GO:0003700">
    <property type="term" value="F:DNA-binding transcription factor activity"/>
    <property type="evidence" value="ECO:0007669"/>
    <property type="project" value="InterPro"/>
</dbReference>
<dbReference type="PROSITE" id="PS01124">
    <property type="entry name" value="HTH_ARAC_FAMILY_2"/>
    <property type="match status" value="1"/>
</dbReference>
<dbReference type="SUPFAM" id="SSF51215">
    <property type="entry name" value="Regulatory protein AraC"/>
    <property type="match status" value="1"/>
</dbReference>
<accession>A0A178LBT5</accession>
<evidence type="ECO:0000313" key="6">
    <source>
        <dbReference type="Proteomes" id="UP000078356"/>
    </source>
</evidence>
<organism evidence="5 6">
    <name type="scientific">Pseudomonas oryzihabitans</name>
    <dbReference type="NCBI Taxonomy" id="47885"/>
    <lineage>
        <taxon>Bacteria</taxon>
        <taxon>Pseudomonadati</taxon>
        <taxon>Pseudomonadota</taxon>
        <taxon>Gammaproteobacteria</taxon>
        <taxon>Pseudomonadales</taxon>
        <taxon>Pseudomonadaceae</taxon>
        <taxon>Pseudomonas</taxon>
    </lineage>
</organism>
<comment type="caution">
    <text evidence="5">The sequence shown here is derived from an EMBL/GenBank/DDBJ whole genome shotgun (WGS) entry which is preliminary data.</text>
</comment>
<dbReference type="EMBL" id="LWCR01000029">
    <property type="protein sequence ID" value="OAN27174.1"/>
    <property type="molecule type" value="Genomic_DNA"/>
</dbReference>
<evidence type="ECO:0000256" key="1">
    <source>
        <dbReference type="ARBA" id="ARBA00023015"/>
    </source>
</evidence>
<dbReference type="InterPro" id="IPR018060">
    <property type="entry name" value="HTH_AraC"/>
</dbReference>
<reference evidence="5 6" key="1">
    <citation type="submission" date="2016-04" db="EMBL/GenBank/DDBJ databases">
        <title>Draft Genome Sequences of Staphylococcus capitis Strain H36, S. capitis Strain H65, S. cohnii Strain H62, S. hominis Strain H69, Mycobacterium iranicum Strain H39, Plantibacter sp. Strain H53, Pseudomonas oryzihabitans Strain H72, and Microbacterium sp. Strain H83, isolated from residential settings.</title>
        <authorList>
            <person name="Lymperopoulou D."/>
            <person name="Adams R.I."/>
            <person name="Lindow S."/>
            <person name="Coil D.A."/>
            <person name="Jospin G."/>
            <person name="Eisen J.A."/>
        </authorList>
    </citation>
    <scope>NUCLEOTIDE SEQUENCE [LARGE SCALE GENOMIC DNA]</scope>
    <source>
        <strain evidence="5 6">H72</strain>
    </source>
</reference>
<evidence type="ECO:0000259" key="4">
    <source>
        <dbReference type="PROSITE" id="PS01124"/>
    </source>
</evidence>
<dbReference type="AlphaFoldDB" id="A0A178LBT5"/>
<dbReference type="Pfam" id="PF12833">
    <property type="entry name" value="HTH_18"/>
    <property type="match status" value="1"/>
</dbReference>
<dbReference type="NCBIfam" id="TIGR02297">
    <property type="entry name" value="HpaA"/>
    <property type="match status" value="1"/>
</dbReference>
<name>A0A178LBT5_9PSED</name>
<dbReference type="InterPro" id="IPR014710">
    <property type="entry name" value="RmlC-like_jellyroll"/>
</dbReference>
<dbReference type="GO" id="GO:0043565">
    <property type="term" value="F:sequence-specific DNA binding"/>
    <property type="evidence" value="ECO:0007669"/>
    <property type="project" value="InterPro"/>
</dbReference>
<evidence type="ECO:0000313" key="5">
    <source>
        <dbReference type="EMBL" id="OAN27174.1"/>
    </source>
</evidence>
<keyword evidence="1" id="KW-0805">Transcription regulation</keyword>
<protein>
    <submittedName>
        <fullName evidence="5">4-hydroxyphenylacetate catabolism regulatory protein HpaA</fullName>
    </submittedName>
</protein>
<dbReference type="PANTHER" id="PTHR43280:SF19">
    <property type="entry name" value="4-HYDROXYPHENYLACETATE CATABOLISM PROTEIN"/>
    <property type="match status" value="1"/>
</dbReference>
<dbReference type="SMART" id="SM00342">
    <property type="entry name" value="HTH_ARAC"/>
    <property type="match status" value="1"/>
</dbReference>
<dbReference type="SUPFAM" id="SSF46689">
    <property type="entry name" value="Homeodomain-like"/>
    <property type="match status" value="1"/>
</dbReference>
<dbReference type="RefSeq" id="WP_017641365.1">
    <property type="nucleotide sequence ID" value="NZ_LWCR01000029.1"/>
</dbReference>
<feature type="domain" description="HTH araC/xylS-type" evidence="4">
    <location>
        <begin position="201"/>
        <end position="299"/>
    </location>
</feature>
<gene>
    <name evidence="5" type="ORF">A4V15_22040</name>
</gene>
<evidence type="ECO:0000256" key="2">
    <source>
        <dbReference type="ARBA" id="ARBA00023125"/>
    </source>
</evidence>
<sequence length="311" mass="35517">MPRATPQLLPIPNIHIGEVYDQRYADAEVHYDALGNLAEFFGRNMRAHRHDRFFQVHYVASGRVRVFLDDQHYEEEGPLFFLTPPPVPHAFTTEEGSDGHVLTVRQQLVWTLLDEAPELSPGTPFQPLCVPLGDLTGLDREEADRLAALFELLRLETQAPRPAQPSSLRALARLLFISLLRLAPRSRAAQSVRHEDLLVFRRFNELIETHYTEHWPLARYAERLGVTEARLNDSCRRIGGLPSKRLIHDRLMQEAKRLLVFTGASANEICYGLGFKDPAYFSRFFLRQAGATPGDYRQRHRAAVADGRRSC</sequence>
<dbReference type="Proteomes" id="UP000078356">
    <property type="component" value="Unassembled WGS sequence"/>
</dbReference>
<dbReference type="Pfam" id="PF02311">
    <property type="entry name" value="AraC_binding"/>
    <property type="match status" value="1"/>
</dbReference>
<proteinExistence type="predicted"/>
<dbReference type="Gene3D" id="2.60.120.10">
    <property type="entry name" value="Jelly Rolls"/>
    <property type="match status" value="1"/>
</dbReference>
<keyword evidence="2" id="KW-0238">DNA-binding</keyword>